<name>A0A5B0Q6U8_PUCGR</name>
<evidence type="ECO:0000313" key="3">
    <source>
        <dbReference type="Proteomes" id="UP000324748"/>
    </source>
</evidence>
<dbReference type="Proteomes" id="UP000324748">
    <property type="component" value="Unassembled WGS sequence"/>
</dbReference>
<dbReference type="EMBL" id="VSWC01000028">
    <property type="protein sequence ID" value="KAA1108684.1"/>
    <property type="molecule type" value="Genomic_DNA"/>
</dbReference>
<feature type="region of interest" description="Disordered" evidence="1">
    <location>
        <begin position="1"/>
        <end position="103"/>
    </location>
</feature>
<organism evidence="2 3">
    <name type="scientific">Puccinia graminis f. sp. tritici</name>
    <dbReference type="NCBI Taxonomy" id="56615"/>
    <lineage>
        <taxon>Eukaryota</taxon>
        <taxon>Fungi</taxon>
        <taxon>Dikarya</taxon>
        <taxon>Basidiomycota</taxon>
        <taxon>Pucciniomycotina</taxon>
        <taxon>Pucciniomycetes</taxon>
        <taxon>Pucciniales</taxon>
        <taxon>Pucciniaceae</taxon>
        <taxon>Puccinia</taxon>
    </lineage>
</organism>
<gene>
    <name evidence="2" type="ORF">PGT21_021217</name>
</gene>
<comment type="caution">
    <text evidence="2">The sequence shown here is derived from an EMBL/GenBank/DDBJ whole genome shotgun (WGS) entry which is preliminary data.</text>
</comment>
<feature type="compositionally biased region" description="Basic and acidic residues" evidence="1">
    <location>
        <begin position="13"/>
        <end position="26"/>
    </location>
</feature>
<sequence length="153" mass="16007">MVDANITRSTSKKIKDSSLAKTRSEESSIADSLIPKGSAAIEPEVQAGSGSPHQRAHSGSDSLGNPIGTHEKRLESGGTVRAHSGSLINPIGTHGLASEGTVNDTRHSTVVDISESRRDRAPVAFLNTMAKAKTGINTASHNIEEEEEDNSPG</sequence>
<evidence type="ECO:0000313" key="2">
    <source>
        <dbReference type="EMBL" id="KAA1108684.1"/>
    </source>
</evidence>
<protein>
    <submittedName>
        <fullName evidence="2">Uncharacterized protein</fullName>
    </submittedName>
</protein>
<dbReference type="AlphaFoldDB" id="A0A5B0Q6U8"/>
<reference evidence="2 3" key="1">
    <citation type="submission" date="2019-05" db="EMBL/GenBank/DDBJ databases">
        <title>Emergence of the Ug99 lineage of the wheat stem rust pathogen through somatic hybridization.</title>
        <authorList>
            <person name="Li F."/>
            <person name="Upadhyaya N.M."/>
            <person name="Sperschneider J."/>
            <person name="Matny O."/>
            <person name="Nguyen-Phuc H."/>
            <person name="Mago R."/>
            <person name="Raley C."/>
            <person name="Miller M.E."/>
            <person name="Silverstein K.A.T."/>
            <person name="Henningsen E."/>
            <person name="Hirsch C.D."/>
            <person name="Visser B."/>
            <person name="Pretorius Z.A."/>
            <person name="Steffenson B.J."/>
            <person name="Schwessinger B."/>
            <person name="Dodds P.N."/>
            <person name="Figueroa M."/>
        </authorList>
    </citation>
    <scope>NUCLEOTIDE SEQUENCE [LARGE SCALE GENOMIC DNA]</scope>
    <source>
        <strain evidence="2">21-0</strain>
    </source>
</reference>
<feature type="compositionally biased region" description="Polar residues" evidence="1">
    <location>
        <begin position="48"/>
        <end position="63"/>
    </location>
</feature>
<evidence type="ECO:0000256" key="1">
    <source>
        <dbReference type="SAM" id="MobiDB-lite"/>
    </source>
</evidence>
<accession>A0A5B0Q6U8</accession>
<proteinExistence type="predicted"/>
<keyword evidence="3" id="KW-1185">Reference proteome</keyword>